<dbReference type="PANTHER" id="PTHR47878:SF1">
    <property type="entry name" value="FLAVODOXIN_FERREDOXIN--NADP REDUCTASE"/>
    <property type="match status" value="1"/>
</dbReference>
<dbReference type="InterPro" id="IPR051930">
    <property type="entry name" value="FNR_type-1"/>
</dbReference>
<evidence type="ECO:0000256" key="3">
    <source>
        <dbReference type="ARBA" id="ARBA00013223"/>
    </source>
</evidence>
<sequence length="270" mass="30054">MTDVREPVLIPESKAFLNAKVLWVRHWNDRLFSFAVERPSSFRFRSGEFVMIGLPGETKPIMRAYSIASPHYAEELEFLSIKVEDGPLTSKLQLIQPGDEVYLGKKPTGTLVTDALTGGKRLFFFSTGTGLAPFLSLARDPDVYSMFDQVILVHSVRQVSDLAYHDELASRLADDPLVSEEAQAQFHYIPTVTREAFRNTGRINDLIESAALFGEPVQGPKKLDPETDRIMLCGSMAMIRDFAAMLEGMGFVEGSNAAPGQFVIERAFVD</sequence>
<comment type="caution">
    <text evidence="11">The sequence shown here is derived from an EMBL/GenBank/DDBJ whole genome shotgun (WGS) entry which is preliminary data.</text>
</comment>
<comment type="similarity">
    <text evidence="2">Belongs to the ferredoxin--NADP reductase type 1 family.</text>
</comment>
<keyword evidence="12" id="KW-1185">Reference proteome</keyword>
<accession>A0ABU8Q6M6</accession>
<dbReference type="InterPro" id="IPR008333">
    <property type="entry name" value="Cbr1-like_FAD-bd_dom"/>
</dbReference>
<feature type="domain" description="FAD-binding FR-type" evidence="10">
    <location>
        <begin position="14"/>
        <end position="114"/>
    </location>
</feature>
<comment type="cofactor">
    <cofactor evidence="1">
        <name>FAD</name>
        <dbReference type="ChEBI" id="CHEBI:57692"/>
    </cofactor>
</comment>
<dbReference type="Pfam" id="PF00175">
    <property type="entry name" value="NAD_binding_1"/>
    <property type="match status" value="1"/>
</dbReference>
<dbReference type="InterPro" id="IPR039261">
    <property type="entry name" value="FNR_nucleotide-bd"/>
</dbReference>
<evidence type="ECO:0000256" key="2">
    <source>
        <dbReference type="ARBA" id="ARBA00008312"/>
    </source>
</evidence>
<reference evidence="11 12" key="1">
    <citation type="submission" date="2023-12" db="EMBL/GenBank/DDBJ databases">
        <title>Gut-associated functions are favored during microbiome assembly across C. elegans life.</title>
        <authorList>
            <person name="Zimmermann J."/>
        </authorList>
    </citation>
    <scope>NUCLEOTIDE SEQUENCE [LARGE SCALE GENOMIC DNA]</scope>
    <source>
        <strain evidence="11 12">JUb134</strain>
    </source>
</reference>
<evidence type="ECO:0000256" key="6">
    <source>
        <dbReference type="ARBA" id="ARBA00022827"/>
    </source>
</evidence>
<evidence type="ECO:0000313" key="11">
    <source>
        <dbReference type="EMBL" id="MEJ5095167.1"/>
    </source>
</evidence>
<evidence type="ECO:0000256" key="1">
    <source>
        <dbReference type="ARBA" id="ARBA00001974"/>
    </source>
</evidence>
<dbReference type="CDD" id="cd06195">
    <property type="entry name" value="FNR1"/>
    <property type="match status" value="1"/>
</dbReference>
<name>A0ABU8Q6M6_9SPHN</name>
<dbReference type="InterPro" id="IPR017938">
    <property type="entry name" value="Riboflavin_synthase-like_b-brl"/>
</dbReference>
<dbReference type="Gene3D" id="2.40.30.10">
    <property type="entry name" value="Translation factors"/>
    <property type="match status" value="1"/>
</dbReference>
<dbReference type="PANTHER" id="PTHR47878">
    <property type="entry name" value="OXIDOREDUCTASE FAD/NAD(P)-BINDING DOMAIN PROTEIN"/>
    <property type="match status" value="1"/>
</dbReference>
<protein>
    <recommendedName>
        <fullName evidence="3">ferredoxin--NADP(+) reductase</fullName>
        <ecNumber evidence="3">1.18.1.2</ecNumber>
    </recommendedName>
</protein>
<evidence type="ECO:0000256" key="7">
    <source>
        <dbReference type="ARBA" id="ARBA00022857"/>
    </source>
</evidence>
<keyword evidence="5" id="KW-0547">Nucleotide-binding</keyword>
<organism evidence="11 12">
    <name type="scientific">Sphingomonas molluscorum</name>
    <dbReference type="NCBI Taxonomy" id="418184"/>
    <lineage>
        <taxon>Bacteria</taxon>
        <taxon>Pseudomonadati</taxon>
        <taxon>Pseudomonadota</taxon>
        <taxon>Alphaproteobacteria</taxon>
        <taxon>Sphingomonadales</taxon>
        <taxon>Sphingomonadaceae</taxon>
        <taxon>Sphingomonas</taxon>
    </lineage>
</organism>
<dbReference type="SUPFAM" id="SSF52343">
    <property type="entry name" value="Ferredoxin reductase-like, C-terminal NADP-linked domain"/>
    <property type="match status" value="1"/>
</dbReference>
<dbReference type="GO" id="GO:0004324">
    <property type="term" value="F:ferredoxin-NADP+ reductase activity"/>
    <property type="evidence" value="ECO:0007669"/>
    <property type="project" value="UniProtKB-EC"/>
</dbReference>
<dbReference type="InterPro" id="IPR033892">
    <property type="entry name" value="FNR_bac"/>
</dbReference>
<dbReference type="Proteomes" id="UP001380365">
    <property type="component" value="Unassembled WGS sequence"/>
</dbReference>
<dbReference type="EC" id="1.18.1.2" evidence="3"/>
<dbReference type="PROSITE" id="PS51384">
    <property type="entry name" value="FAD_FR"/>
    <property type="match status" value="1"/>
</dbReference>
<keyword evidence="4" id="KW-0285">Flavoprotein</keyword>
<dbReference type="InterPro" id="IPR017927">
    <property type="entry name" value="FAD-bd_FR_type"/>
</dbReference>
<keyword evidence="7" id="KW-0521">NADP</keyword>
<proteinExistence type="inferred from homology"/>
<dbReference type="SUPFAM" id="SSF63380">
    <property type="entry name" value="Riboflavin synthase domain-like"/>
    <property type="match status" value="1"/>
</dbReference>
<comment type="catalytic activity">
    <reaction evidence="9">
        <text>2 reduced [2Fe-2S]-[ferredoxin] + NADP(+) + H(+) = 2 oxidized [2Fe-2S]-[ferredoxin] + NADPH</text>
        <dbReference type="Rhea" id="RHEA:20125"/>
        <dbReference type="Rhea" id="RHEA-COMP:10000"/>
        <dbReference type="Rhea" id="RHEA-COMP:10001"/>
        <dbReference type="ChEBI" id="CHEBI:15378"/>
        <dbReference type="ChEBI" id="CHEBI:33737"/>
        <dbReference type="ChEBI" id="CHEBI:33738"/>
        <dbReference type="ChEBI" id="CHEBI:57783"/>
        <dbReference type="ChEBI" id="CHEBI:58349"/>
        <dbReference type="EC" id="1.18.1.2"/>
    </reaction>
</comment>
<evidence type="ECO:0000313" key="12">
    <source>
        <dbReference type="Proteomes" id="UP001380365"/>
    </source>
</evidence>
<gene>
    <name evidence="11" type="ORF">WH159_11550</name>
</gene>
<evidence type="ECO:0000256" key="5">
    <source>
        <dbReference type="ARBA" id="ARBA00022741"/>
    </source>
</evidence>
<evidence type="ECO:0000259" key="10">
    <source>
        <dbReference type="PROSITE" id="PS51384"/>
    </source>
</evidence>
<dbReference type="EMBL" id="JBBGZA010000001">
    <property type="protein sequence ID" value="MEJ5095167.1"/>
    <property type="molecule type" value="Genomic_DNA"/>
</dbReference>
<keyword evidence="8 11" id="KW-0560">Oxidoreductase</keyword>
<dbReference type="Gene3D" id="3.40.50.80">
    <property type="entry name" value="Nucleotide-binding domain of ferredoxin-NADP reductase (FNR) module"/>
    <property type="match status" value="1"/>
</dbReference>
<dbReference type="RefSeq" id="WP_132881973.1">
    <property type="nucleotide sequence ID" value="NZ_JBBGZA010000001.1"/>
</dbReference>
<keyword evidence="6" id="KW-0274">FAD</keyword>
<evidence type="ECO:0000256" key="9">
    <source>
        <dbReference type="ARBA" id="ARBA00047776"/>
    </source>
</evidence>
<evidence type="ECO:0000256" key="4">
    <source>
        <dbReference type="ARBA" id="ARBA00022630"/>
    </source>
</evidence>
<dbReference type="InterPro" id="IPR001433">
    <property type="entry name" value="OxRdtase_FAD/NAD-bd"/>
</dbReference>
<dbReference type="Pfam" id="PF00970">
    <property type="entry name" value="FAD_binding_6"/>
    <property type="match status" value="1"/>
</dbReference>
<evidence type="ECO:0000256" key="8">
    <source>
        <dbReference type="ARBA" id="ARBA00023002"/>
    </source>
</evidence>